<evidence type="ECO:0000256" key="2">
    <source>
        <dbReference type="ARBA" id="ARBA00022553"/>
    </source>
</evidence>
<evidence type="ECO:0000256" key="1">
    <source>
        <dbReference type="ARBA" id="ARBA00004496"/>
    </source>
</evidence>
<dbReference type="SMART" id="SM00448">
    <property type="entry name" value="REC"/>
    <property type="match status" value="1"/>
</dbReference>
<evidence type="ECO:0000259" key="9">
    <source>
        <dbReference type="PROSITE" id="PS50110"/>
    </source>
</evidence>
<keyword evidence="5 8" id="KW-0238">DNA-binding</keyword>
<evidence type="ECO:0000313" key="12">
    <source>
        <dbReference type="Proteomes" id="UP001187346"/>
    </source>
</evidence>
<dbReference type="Gene3D" id="3.40.50.2300">
    <property type="match status" value="1"/>
</dbReference>
<dbReference type="InterPro" id="IPR001789">
    <property type="entry name" value="Sig_transdc_resp-reg_receiver"/>
</dbReference>
<dbReference type="Pfam" id="PF00072">
    <property type="entry name" value="Response_reg"/>
    <property type="match status" value="1"/>
</dbReference>
<dbReference type="Gene3D" id="6.10.250.690">
    <property type="match status" value="1"/>
</dbReference>
<dbReference type="Proteomes" id="UP001187346">
    <property type="component" value="Unassembled WGS sequence"/>
</dbReference>
<evidence type="ECO:0000259" key="10">
    <source>
        <dbReference type="PROSITE" id="PS51755"/>
    </source>
</evidence>
<feature type="domain" description="Response regulatory" evidence="9">
    <location>
        <begin position="4"/>
        <end position="118"/>
    </location>
</feature>
<comment type="subcellular location">
    <subcellularLocation>
        <location evidence="1">Cytoplasm</location>
    </subcellularLocation>
</comment>
<keyword evidence="4" id="KW-0805">Transcription regulation</keyword>
<dbReference type="Gene3D" id="1.10.10.10">
    <property type="entry name" value="Winged helix-like DNA-binding domain superfamily/Winged helix DNA-binding domain"/>
    <property type="match status" value="1"/>
</dbReference>
<evidence type="ECO:0000256" key="8">
    <source>
        <dbReference type="PROSITE-ProRule" id="PRU01091"/>
    </source>
</evidence>
<reference evidence="11 12" key="1">
    <citation type="submission" date="2023-10" db="EMBL/GenBank/DDBJ databases">
        <title>Characterization of rhizosphere-enriched actinobacteria from wheat plants lab-grown on chernevaya soil.</title>
        <authorList>
            <person name="Tikhonova E.N."/>
            <person name="Konopkin A."/>
            <person name="Kravchenko I.K."/>
        </authorList>
    </citation>
    <scope>NUCLEOTIDE SEQUENCE [LARGE SCALE GENOMIC DNA]</scope>
    <source>
        <strain evidence="11 12">RR29</strain>
    </source>
</reference>
<gene>
    <name evidence="11" type="ORF">R5A26_05825</name>
</gene>
<feature type="modified residue" description="4-aspartylphosphate" evidence="7">
    <location>
        <position position="53"/>
    </location>
</feature>
<feature type="domain" description="OmpR/PhoB-type" evidence="10">
    <location>
        <begin position="161"/>
        <end position="259"/>
    </location>
</feature>
<keyword evidence="3" id="KW-0902">Two-component regulatory system</keyword>
<dbReference type="SUPFAM" id="SSF52172">
    <property type="entry name" value="CheY-like"/>
    <property type="match status" value="1"/>
</dbReference>
<dbReference type="SMART" id="SM00862">
    <property type="entry name" value="Trans_reg_C"/>
    <property type="match status" value="1"/>
</dbReference>
<evidence type="ECO:0000256" key="7">
    <source>
        <dbReference type="PROSITE-ProRule" id="PRU00169"/>
    </source>
</evidence>
<dbReference type="CDD" id="cd17627">
    <property type="entry name" value="REC_OmpR_PrrA-like"/>
    <property type="match status" value="1"/>
</dbReference>
<dbReference type="InterPro" id="IPR036388">
    <property type="entry name" value="WH-like_DNA-bd_sf"/>
</dbReference>
<accession>A0ABU4F4D8</accession>
<dbReference type="RefSeq" id="WP_078623077.1">
    <property type="nucleotide sequence ID" value="NZ_JAWMAJ010000013.1"/>
</dbReference>
<dbReference type="PANTHER" id="PTHR48111:SF22">
    <property type="entry name" value="REGULATOR OF RPOS"/>
    <property type="match status" value="1"/>
</dbReference>
<evidence type="ECO:0000256" key="3">
    <source>
        <dbReference type="ARBA" id="ARBA00023012"/>
    </source>
</evidence>
<dbReference type="InterPro" id="IPR011006">
    <property type="entry name" value="CheY-like_superfamily"/>
</dbReference>
<dbReference type="EMBL" id="JAWMAJ010000013">
    <property type="protein sequence ID" value="MDV7215463.1"/>
    <property type="molecule type" value="Genomic_DNA"/>
</dbReference>
<dbReference type="Pfam" id="PF00486">
    <property type="entry name" value="Trans_reg_C"/>
    <property type="match status" value="1"/>
</dbReference>
<organism evidence="11 12">
    <name type="scientific">Streptomyces prunicolor</name>
    <dbReference type="NCBI Taxonomy" id="67348"/>
    <lineage>
        <taxon>Bacteria</taxon>
        <taxon>Bacillati</taxon>
        <taxon>Actinomycetota</taxon>
        <taxon>Actinomycetes</taxon>
        <taxon>Kitasatosporales</taxon>
        <taxon>Streptomycetaceae</taxon>
        <taxon>Streptomyces</taxon>
    </lineage>
</organism>
<comment type="caution">
    <text evidence="11">The sequence shown here is derived from an EMBL/GenBank/DDBJ whole genome shotgun (WGS) entry which is preliminary data.</text>
</comment>
<dbReference type="PROSITE" id="PS50110">
    <property type="entry name" value="RESPONSE_REGULATORY"/>
    <property type="match status" value="1"/>
</dbReference>
<name>A0ABU4F4D8_9ACTN</name>
<feature type="DNA-binding region" description="OmpR/PhoB-type" evidence="8">
    <location>
        <begin position="161"/>
        <end position="259"/>
    </location>
</feature>
<proteinExistence type="predicted"/>
<dbReference type="PROSITE" id="PS51755">
    <property type="entry name" value="OMPR_PHOB"/>
    <property type="match status" value="1"/>
</dbReference>
<keyword evidence="2 7" id="KW-0597">Phosphoprotein</keyword>
<keyword evidence="12" id="KW-1185">Reference proteome</keyword>
<dbReference type="CDD" id="cd00383">
    <property type="entry name" value="trans_reg_C"/>
    <property type="match status" value="1"/>
</dbReference>
<protein>
    <submittedName>
        <fullName evidence="11">Response regulator transcription factor</fullName>
    </submittedName>
</protein>
<keyword evidence="6" id="KW-0804">Transcription</keyword>
<dbReference type="SUPFAM" id="SSF46894">
    <property type="entry name" value="C-terminal effector domain of the bipartite response regulators"/>
    <property type="match status" value="1"/>
</dbReference>
<dbReference type="PANTHER" id="PTHR48111">
    <property type="entry name" value="REGULATOR OF RPOS"/>
    <property type="match status" value="1"/>
</dbReference>
<dbReference type="InterPro" id="IPR016032">
    <property type="entry name" value="Sig_transdc_resp-reg_C-effctor"/>
</dbReference>
<evidence type="ECO:0000256" key="4">
    <source>
        <dbReference type="ARBA" id="ARBA00023015"/>
    </source>
</evidence>
<sequence>MPQTVLLAEDDRAIRHALERALTLEGYQVTAVADGVEALAQAHRTPPDVLLLDVMMPGIDGLQVCRVLRAEGDRTPILMLTALVETADRIAGLDAGADDYVVKPFDVEEVFARLRALLRRTSPVPANGVPGTAGIPGSSGAADVLRDGPQPYSSSAFAPSDKQIAAAGLRMDLQARRVWRDERELELTRTEFELLELLVRNAGIVLDHSTIYDRIWGYDFGPGSKNLAVYVGYLRRKLDEPGAPQLIHTVRGVGYVLRED</sequence>
<dbReference type="InterPro" id="IPR001867">
    <property type="entry name" value="OmpR/PhoB-type_DNA-bd"/>
</dbReference>
<evidence type="ECO:0000256" key="6">
    <source>
        <dbReference type="ARBA" id="ARBA00023163"/>
    </source>
</evidence>
<dbReference type="InterPro" id="IPR039420">
    <property type="entry name" value="WalR-like"/>
</dbReference>
<evidence type="ECO:0000256" key="5">
    <source>
        <dbReference type="ARBA" id="ARBA00023125"/>
    </source>
</evidence>
<evidence type="ECO:0000313" key="11">
    <source>
        <dbReference type="EMBL" id="MDV7215463.1"/>
    </source>
</evidence>